<dbReference type="InterPro" id="IPR024932">
    <property type="entry name" value="ApbE"/>
</dbReference>
<reference evidence="13 14" key="1">
    <citation type="journal article" date="2012" name="ISME J.">
        <title>Genomic insights to SAR86, an abundant and uncultivated marine bacterial lineage.</title>
        <authorList>
            <person name="Dupont C.L."/>
            <person name="Rusch D.B."/>
            <person name="Yooseph S."/>
            <person name="Lombardo M.J."/>
            <person name="Richter R.A."/>
            <person name="Valas R."/>
            <person name="Novotny M."/>
            <person name="Yee-Greenbaum J."/>
            <person name="Selengut J.D."/>
            <person name="Haft D.H."/>
            <person name="Halpern A.L."/>
            <person name="Lasken R.S."/>
            <person name="Nealson K."/>
            <person name="Friedman R."/>
            <person name="Venter J.C."/>
        </authorList>
    </citation>
    <scope>NUCLEOTIDE SEQUENCE [LARGE SCALE GENOMIC DNA]</scope>
</reference>
<accession>J4WTC8</accession>
<dbReference type="GO" id="GO:0016740">
    <property type="term" value="F:transferase activity"/>
    <property type="evidence" value="ECO:0007669"/>
    <property type="project" value="UniProtKB-UniRule"/>
</dbReference>
<dbReference type="EMBL" id="JH611156">
    <property type="protein sequence ID" value="EJP72020.1"/>
    <property type="molecule type" value="Genomic_DNA"/>
</dbReference>
<keyword evidence="8 11" id="KW-0460">Magnesium</keyword>
<evidence type="ECO:0000256" key="8">
    <source>
        <dbReference type="ARBA" id="ARBA00022842"/>
    </source>
</evidence>
<proteinExistence type="inferred from homology"/>
<dbReference type="STRING" id="1123866.NT01SARS_0505"/>
<evidence type="ECO:0000256" key="5">
    <source>
        <dbReference type="ARBA" id="ARBA00022679"/>
    </source>
</evidence>
<dbReference type="InterPro" id="IPR003374">
    <property type="entry name" value="ApbE-like_sf"/>
</dbReference>
<evidence type="ECO:0000313" key="14">
    <source>
        <dbReference type="Proteomes" id="UP000010305"/>
    </source>
</evidence>
<dbReference type="Gene3D" id="3.10.520.10">
    <property type="entry name" value="ApbE-like domains"/>
    <property type="match status" value="1"/>
</dbReference>
<comment type="similarity">
    <text evidence="1 11">Belongs to the ApbE family.</text>
</comment>
<keyword evidence="6 11" id="KW-0479">Metal-binding</keyword>
<evidence type="ECO:0000256" key="10">
    <source>
        <dbReference type="ARBA" id="ARBA00048540"/>
    </source>
</evidence>
<keyword evidence="4 11" id="KW-0285">Flavoprotein</keyword>
<evidence type="ECO:0000256" key="7">
    <source>
        <dbReference type="ARBA" id="ARBA00022827"/>
    </source>
</evidence>
<dbReference type="PANTHER" id="PTHR30040:SF2">
    <property type="entry name" value="FAD:PROTEIN FMN TRANSFERASE"/>
    <property type="match status" value="1"/>
</dbReference>
<gene>
    <name evidence="13" type="ORF">NT01SARS_0505</name>
</gene>
<dbReference type="PIRSF" id="PIRSF006268">
    <property type="entry name" value="ApbE"/>
    <property type="match status" value="1"/>
</dbReference>
<dbReference type="Pfam" id="PF02424">
    <property type="entry name" value="ApbE"/>
    <property type="match status" value="1"/>
</dbReference>
<keyword evidence="13" id="KW-0449">Lipoprotein</keyword>
<protein>
    <recommendedName>
        <fullName evidence="3 11">FAD:protein FMN transferase</fullName>
        <ecNumber evidence="2 11">2.7.1.180</ecNumber>
    </recommendedName>
    <alternativeName>
        <fullName evidence="9 11">Flavin transferase</fullName>
    </alternativeName>
</protein>
<evidence type="ECO:0000256" key="6">
    <source>
        <dbReference type="ARBA" id="ARBA00022723"/>
    </source>
</evidence>
<comment type="cofactor">
    <cofactor evidence="12">
        <name>Mg(2+)</name>
        <dbReference type="ChEBI" id="CHEBI:18420"/>
    </cofactor>
    <cofactor evidence="12">
        <name>Mn(2+)</name>
        <dbReference type="ChEBI" id="CHEBI:29035"/>
    </cofactor>
    <text evidence="12">Magnesium. Can also use manganese.</text>
</comment>
<evidence type="ECO:0000256" key="9">
    <source>
        <dbReference type="ARBA" id="ARBA00031306"/>
    </source>
</evidence>
<dbReference type="EC" id="2.7.1.180" evidence="2 11"/>
<dbReference type="GO" id="GO:0046872">
    <property type="term" value="F:metal ion binding"/>
    <property type="evidence" value="ECO:0007669"/>
    <property type="project" value="UniProtKB-UniRule"/>
</dbReference>
<evidence type="ECO:0000256" key="3">
    <source>
        <dbReference type="ARBA" id="ARBA00016337"/>
    </source>
</evidence>
<evidence type="ECO:0000313" key="13">
    <source>
        <dbReference type="EMBL" id="EJP72020.1"/>
    </source>
</evidence>
<dbReference type="PANTHER" id="PTHR30040">
    <property type="entry name" value="THIAMINE BIOSYNTHESIS LIPOPROTEIN APBE"/>
    <property type="match status" value="1"/>
</dbReference>
<dbReference type="SUPFAM" id="SSF143631">
    <property type="entry name" value="ApbE-like"/>
    <property type="match status" value="1"/>
</dbReference>
<comment type="catalytic activity">
    <reaction evidence="10 11">
        <text>L-threonyl-[protein] + FAD = FMN-L-threonyl-[protein] + AMP + H(+)</text>
        <dbReference type="Rhea" id="RHEA:36847"/>
        <dbReference type="Rhea" id="RHEA-COMP:11060"/>
        <dbReference type="Rhea" id="RHEA-COMP:11061"/>
        <dbReference type="ChEBI" id="CHEBI:15378"/>
        <dbReference type="ChEBI" id="CHEBI:30013"/>
        <dbReference type="ChEBI" id="CHEBI:57692"/>
        <dbReference type="ChEBI" id="CHEBI:74257"/>
        <dbReference type="ChEBI" id="CHEBI:456215"/>
        <dbReference type="EC" id="2.7.1.180"/>
    </reaction>
</comment>
<evidence type="ECO:0000256" key="2">
    <source>
        <dbReference type="ARBA" id="ARBA00011955"/>
    </source>
</evidence>
<evidence type="ECO:0000256" key="12">
    <source>
        <dbReference type="PIRSR" id="PIRSR006268-2"/>
    </source>
</evidence>
<feature type="binding site" evidence="12">
    <location>
        <position position="163"/>
    </location>
    <ligand>
        <name>Mg(2+)</name>
        <dbReference type="ChEBI" id="CHEBI:18420"/>
    </ligand>
</feature>
<dbReference type="Proteomes" id="UP000010305">
    <property type="component" value="Unassembled WGS sequence"/>
</dbReference>
<name>J4WTC8_9GAMM</name>
<organism evidence="13 14">
    <name type="scientific">SAR86 cluster bacterium SAR86A</name>
    <dbReference type="NCBI Taxonomy" id="1123866"/>
    <lineage>
        <taxon>Bacteria</taxon>
        <taxon>Pseudomonadati</taxon>
        <taxon>Pseudomonadota</taxon>
        <taxon>Gammaproteobacteria</taxon>
        <taxon>SAR86 cluster</taxon>
    </lineage>
</organism>
<evidence type="ECO:0000256" key="4">
    <source>
        <dbReference type="ARBA" id="ARBA00022630"/>
    </source>
</evidence>
<dbReference type="HOGENOM" id="CLU_044403_0_0_6"/>
<evidence type="ECO:0000256" key="11">
    <source>
        <dbReference type="PIRNR" id="PIRNR006268"/>
    </source>
</evidence>
<sequence>MTRKLFSKLIALVAGIVLTIVAYNHNQTSIYQINGQAYGTSWSVVSSQYIGDHHKNNIINIINNIDFVASNYKNNSEISIINNSPLNKISISNHLYKILKVAKYVENNSDGFYNIMMAKKSGEFGFSPDFGNKNIQLNTSTFRIDNNEKILYKNSSNWFDLSSVAKGYAVQVIHEYLINNDLINHMIDIGGEVIINGTKHGDSWNIGIQDPSVIQNKAIKVISNNNSKFLAIATSGEYRNFKIDDSGNRISHTINPKTLKSINNQISSVTVIHESSASYADAFATAFNAMGFTNAFDKANELNIAAMFILNNNEIIYSNKWYDLQS</sequence>
<dbReference type="AlphaFoldDB" id="J4WTC8"/>
<keyword evidence="5 11" id="KW-0808">Transferase</keyword>
<feature type="binding site" evidence="12">
    <location>
        <position position="281"/>
    </location>
    <ligand>
        <name>Mg(2+)</name>
        <dbReference type="ChEBI" id="CHEBI:18420"/>
    </ligand>
</feature>
<evidence type="ECO:0000256" key="1">
    <source>
        <dbReference type="ARBA" id="ARBA00008282"/>
    </source>
</evidence>
<feature type="binding site" evidence="12">
    <location>
        <position position="285"/>
    </location>
    <ligand>
        <name>Mg(2+)</name>
        <dbReference type="ChEBI" id="CHEBI:18420"/>
    </ligand>
</feature>
<keyword evidence="7 11" id="KW-0274">FAD</keyword>